<dbReference type="SMART" id="SM00439">
    <property type="entry name" value="BAH"/>
    <property type="match status" value="1"/>
</dbReference>
<dbReference type="InParanoid" id="A0A194QTV5"/>
<evidence type="ECO:0000256" key="1">
    <source>
        <dbReference type="ARBA" id="ARBA00004123"/>
    </source>
</evidence>
<dbReference type="EMBL" id="KQ461108">
    <property type="protein sequence ID" value="KPJ08963.1"/>
    <property type="molecule type" value="Genomic_DNA"/>
</dbReference>
<dbReference type="PANTHER" id="PTHR46147">
    <property type="entry name" value="HISTONE-LYSINE N-METHYLTRANSFERASE ASH1"/>
    <property type="match status" value="1"/>
</dbReference>
<dbReference type="AlphaFoldDB" id="A0A194QTV5"/>
<proteinExistence type="predicted"/>
<keyword evidence="5" id="KW-0808">Transferase</keyword>
<evidence type="ECO:0000259" key="4">
    <source>
        <dbReference type="PROSITE" id="PS51038"/>
    </source>
</evidence>
<name>A0A194QTV5_PAPMA</name>
<keyword evidence="2" id="KW-0539">Nucleus</keyword>
<gene>
    <name evidence="5" type="ORF">RR48_15104</name>
</gene>
<feature type="compositionally biased region" description="Basic and acidic residues" evidence="3">
    <location>
        <begin position="65"/>
        <end position="86"/>
    </location>
</feature>
<dbReference type="PANTHER" id="PTHR46147:SF3">
    <property type="entry name" value="HISTONE-LYSINE N-METHYLTRANSFERASE ASH1"/>
    <property type="match status" value="1"/>
</dbReference>
<dbReference type="GO" id="GO:0005654">
    <property type="term" value="C:nucleoplasm"/>
    <property type="evidence" value="ECO:0007669"/>
    <property type="project" value="TreeGrafter"/>
</dbReference>
<dbReference type="Proteomes" id="UP000053240">
    <property type="component" value="Unassembled WGS sequence"/>
</dbReference>
<keyword evidence="6" id="KW-1185">Reference proteome</keyword>
<keyword evidence="5" id="KW-0489">Methyltransferase</keyword>
<dbReference type="InterPro" id="IPR043151">
    <property type="entry name" value="BAH_sf"/>
</dbReference>
<dbReference type="PROSITE" id="PS51038">
    <property type="entry name" value="BAH"/>
    <property type="match status" value="1"/>
</dbReference>
<dbReference type="Gene3D" id="2.30.30.490">
    <property type="match status" value="1"/>
</dbReference>
<dbReference type="GO" id="GO:0006355">
    <property type="term" value="P:regulation of DNA-templated transcription"/>
    <property type="evidence" value="ECO:0007669"/>
    <property type="project" value="TreeGrafter"/>
</dbReference>
<evidence type="ECO:0000313" key="6">
    <source>
        <dbReference type="Proteomes" id="UP000053240"/>
    </source>
</evidence>
<feature type="region of interest" description="Disordered" evidence="3">
    <location>
        <begin position="65"/>
        <end position="114"/>
    </location>
</feature>
<protein>
    <submittedName>
        <fullName evidence="5">Histone-lysine N-methyltransferase ash1</fullName>
    </submittedName>
</protein>
<organism evidence="5 6">
    <name type="scientific">Papilio machaon</name>
    <name type="common">Old World swallowtail butterfly</name>
    <dbReference type="NCBI Taxonomy" id="76193"/>
    <lineage>
        <taxon>Eukaryota</taxon>
        <taxon>Metazoa</taxon>
        <taxon>Ecdysozoa</taxon>
        <taxon>Arthropoda</taxon>
        <taxon>Hexapoda</taxon>
        <taxon>Insecta</taxon>
        <taxon>Pterygota</taxon>
        <taxon>Neoptera</taxon>
        <taxon>Endopterygota</taxon>
        <taxon>Lepidoptera</taxon>
        <taxon>Glossata</taxon>
        <taxon>Ditrysia</taxon>
        <taxon>Papilionoidea</taxon>
        <taxon>Papilionidae</taxon>
        <taxon>Papilioninae</taxon>
        <taxon>Papilio</taxon>
    </lineage>
</organism>
<feature type="domain" description="BAH" evidence="4">
    <location>
        <begin position="109"/>
        <end position="202"/>
    </location>
</feature>
<dbReference type="GO" id="GO:0032259">
    <property type="term" value="P:methylation"/>
    <property type="evidence" value="ECO:0007669"/>
    <property type="project" value="UniProtKB-KW"/>
</dbReference>
<reference evidence="5 6" key="1">
    <citation type="journal article" date="2015" name="Nat. Commun.">
        <title>Outbred genome sequencing and CRISPR/Cas9 gene editing in butterflies.</title>
        <authorList>
            <person name="Li X."/>
            <person name="Fan D."/>
            <person name="Zhang W."/>
            <person name="Liu G."/>
            <person name="Zhang L."/>
            <person name="Zhao L."/>
            <person name="Fang X."/>
            <person name="Chen L."/>
            <person name="Dong Y."/>
            <person name="Chen Y."/>
            <person name="Ding Y."/>
            <person name="Zhao R."/>
            <person name="Feng M."/>
            <person name="Zhu Y."/>
            <person name="Feng Y."/>
            <person name="Jiang X."/>
            <person name="Zhu D."/>
            <person name="Xiang H."/>
            <person name="Feng X."/>
            <person name="Li S."/>
            <person name="Wang J."/>
            <person name="Zhang G."/>
            <person name="Kronforst M.R."/>
            <person name="Wang W."/>
        </authorList>
    </citation>
    <scope>NUCLEOTIDE SEQUENCE [LARGE SCALE GENOMIC DNA]</scope>
    <source>
        <strain evidence="5">Ya'a_city_454_Pm</strain>
        <tissue evidence="5">Whole body</tissue>
    </source>
</reference>
<sequence>MLEEYQVDREIPLDEYTEDGHQFYLSLMRGELQVRQGDTVYVLRDIPIDARRPDVSANVDAHVVTDTHDAHDTQRVKRTDRTERTDRKKLKLPKGKDKEDTNNKASSGQEAEVRKHTYQTIGSVAVSELDIFRVERLWKHKDTQERYVYGHHYLRPHETFHEPTRKFFPNEVMRVPLYEAVPIELVMSQCWVMDLNTYCKVL</sequence>
<evidence type="ECO:0000256" key="2">
    <source>
        <dbReference type="ARBA" id="ARBA00023242"/>
    </source>
</evidence>
<accession>A0A194QTV5</accession>
<dbReference type="GO" id="GO:0042800">
    <property type="term" value="F:histone H3K4 methyltransferase activity"/>
    <property type="evidence" value="ECO:0007669"/>
    <property type="project" value="TreeGrafter"/>
</dbReference>
<dbReference type="STRING" id="76193.A0A194QTV5"/>
<evidence type="ECO:0000313" key="5">
    <source>
        <dbReference type="EMBL" id="KPJ08963.1"/>
    </source>
</evidence>
<evidence type="ECO:0000256" key="3">
    <source>
        <dbReference type="SAM" id="MobiDB-lite"/>
    </source>
</evidence>
<dbReference type="GO" id="GO:0003682">
    <property type="term" value="F:chromatin binding"/>
    <property type="evidence" value="ECO:0007669"/>
    <property type="project" value="InterPro"/>
</dbReference>
<dbReference type="InterPro" id="IPR001025">
    <property type="entry name" value="BAH_dom"/>
</dbReference>
<comment type="subcellular location">
    <subcellularLocation>
        <location evidence="1">Nucleus</location>
    </subcellularLocation>
</comment>
<dbReference type="Pfam" id="PF01426">
    <property type="entry name" value="BAH"/>
    <property type="match status" value="1"/>
</dbReference>